<dbReference type="AlphaFoldDB" id="A0A7J7K7S5"/>
<name>A0A7J7K7S5_BUGNE</name>
<dbReference type="EMBL" id="VXIV02001185">
    <property type="protein sequence ID" value="KAF6033994.1"/>
    <property type="molecule type" value="Genomic_DNA"/>
</dbReference>
<gene>
    <name evidence="2" type="ORF">EB796_007697</name>
</gene>
<evidence type="ECO:0000313" key="2">
    <source>
        <dbReference type="EMBL" id="KAF6033994.1"/>
    </source>
</evidence>
<comment type="caution">
    <text evidence="2">The sequence shown here is derived from an EMBL/GenBank/DDBJ whole genome shotgun (WGS) entry which is preliminary data.</text>
</comment>
<reference evidence="2" key="1">
    <citation type="submission" date="2020-06" db="EMBL/GenBank/DDBJ databases">
        <title>Draft genome of Bugula neritina, a colonial animal packing powerful symbionts and potential medicines.</title>
        <authorList>
            <person name="Rayko M."/>
        </authorList>
    </citation>
    <scope>NUCLEOTIDE SEQUENCE [LARGE SCALE GENOMIC DNA]</scope>
    <source>
        <strain evidence="2">Kwan_BN1</strain>
    </source>
</reference>
<dbReference type="Proteomes" id="UP000593567">
    <property type="component" value="Unassembled WGS sequence"/>
</dbReference>
<proteinExistence type="predicted"/>
<sequence>MLILIFNFTGRVLSTASTNGVGSDAYFNGIQDILPIDGGREVLVADLLNHCIRKVDTQTRVVSTFAGICGRAVPLPDKSSLALKTVLEFPQKIIANEEEDTFYYLLHDRVVKHDILSG</sequence>
<keyword evidence="1" id="KW-0732">Signal</keyword>
<evidence type="ECO:0000313" key="3">
    <source>
        <dbReference type="Proteomes" id="UP000593567"/>
    </source>
</evidence>
<dbReference type="InterPro" id="IPR011042">
    <property type="entry name" value="6-blade_b-propeller_TolB-like"/>
</dbReference>
<dbReference type="Gene3D" id="2.120.10.30">
    <property type="entry name" value="TolB, C-terminal domain"/>
    <property type="match status" value="1"/>
</dbReference>
<evidence type="ECO:0000256" key="1">
    <source>
        <dbReference type="SAM" id="SignalP"/>
    </source>
</evidence>
<organism evidence="2 3">
    <name type="scientific">Bugula neritina</name>
    <name type="common">Brown bryozoan</name>
    <name type="synonym">Sertularia neritina</name>
    <dbReference type="NCBI Taxonomy" id="10212"/>
    <lineage>
        <taxon>Eukaryota</taxon>
        <taxon>Metazoa</taxon>
        <taxon>Spiralia</taxon>
        <taxon>Lophotrochozoa</taxon>
        <taxon>Bryozoa</taxon>
        <taxon>Gymnolaemata</taxon>
        <taxon>Cheilostomatida</taxon>
        <taxon>Flustrina</taxon>
        <taxon>Buguloidea</taxon>
        <taxon>Bugulidae</taxon>
        <taxon>Bugula</taxon>
    </lineage>
</organism>
<keyword evidence="3" id="KW-1185">Reference proteome</keyword>
<feature type="signal peptide" evidence="1">
    <location>
        <begin position="1"/>
        <end position="16"/>
    </location>
</feature>
<protein>
    <submittedName>
        <fullName evidence="2">Uncharacterized protein</fullName>
    </submittedName>
</protein>
<accession>A0A7J7K7S5</accession>
<feature type="chain" id="PRO_5029893252" evidence="1">
    <location>
        <begin position="17"/>
        <end position="118"/>
    </location>
</feature>